<evidence type="ECO:0000313" key="1">
    <source>
        <dbReference type="EMBL" id="KAK3890453.1"/>
    </source>
</evidence>
<organism evidence="1 2">
    <name type="scientific">Petrolisthes cinctipes</name>
    <name type="common">Flat porcelain crab</name>
    <dbReference type="NCBI Taxonomy" id="88211"/>
    <lineage>
        <taxon>Eukaryota</taxon>
        <taxon>Metazoa</taxon>
        <taxon>Ecdysozoa</taxon>
        <taxon>Arthropoda</taxon>
        <taxon>Crustacea</taxon>
        <taxon>Multicrustacea</taxon>
        <taxon>Malacostraca</taxon>
        <taxon>Eumalacostraca</taxon>
        <taxon>Eucarida</taxon>
        <taxon>Decapoda</taxon>
        <taxon>Pleocyemata</taxon>
        <taxon>Anomura</taxon>
        <taxon>Galatheoidea</taxon>
        <taxon>Porcellanidae</taxon>
        <taxon>Petrolisthes</taxon>
    </lineage>
</organism>
<gene>
    <name evidence="1" type="ORF">Pcinc_005610</name>
</gene>
<dbReference type="AlphaFoldDB" id="A0AAE1KZZ6"/>
<proteinExistence type="predicted"/>
<name>A0AAE1KZZ6_PETCI</name>
<keyword evidence="2" id="KW-1185">Reference proteome</keyword>
<reference evidence="1" key="1">
    <citation type="submission" date="2023-10" db="EMBL/GenBank/DDBJ databases">
        <title>Genome assemblies of two species of porcelain crab, Petrolisthes cinctipes and Petrolisthes manimaculis (Anomura: Porcellanidae).</title>
        <authorList>
            <person name="Angst P."/>
        </authorList>
    </citation>
    <scope>NUCLEOTIDE SEQUENCE</scope>
    <source>
        <strain evidence="1">PB745_01</strain>
        <tissue evidence="1">Gill</tissue>
    </source>
</reference>
<evidence type="ECO:0000313" key="2">
    <source>
        <dbReference type="Proteomes" id="UP001286313"/>
    </source>
</evidence>
<dbReference type="EMBL" id="JAWQEG010000418">
    <property type="protein sequence ID" value="KAK3890453.1"/>
    <property type="molecule type" value="Genomic_DNA"/>
</dbReference>
<comment type="caution">
    <text evidence="1">The sequence shown here is derived from an EMBL/GenBank/DDBJ whole genome shotgun (WGS) entry which is preliminary data.</text>
</comment>
<sequence length="66" mass="6427">MGVHGGQVPGAPSHPPYLATRLSCPASHVLTPRVQVGAAVGGLRLHRLHGLGGGGEGSDALAAEAG</sequence>
<protein>
    <submittedName>
        <fullName evidence="1">Uncharacterized protein</fullName>
    </submittedName>
</protein>
<accession>A0AAE1KZZ6</accession>
<dbReference type="Proteomes" id="UP001286313">
    <property type="component" value="Unassembled WGS sequence"/>
</dbReference>